<gene>
    <name evidence="1" type="ORF">DF188_09690</name>
</gene>
<name>A0A2U2BYH4_9BACT</name>
<evidence type="ECO:0000313" key="2">
    <source>
        <dbReference type="Proteomes" id="UP000245014"/>
    </source>
</evidence>
<dbReference type="Proteomes" id="UP000245014">
    <property type="component" value="Unassembled WGS sequence"/>
</dbReference>
<reference evidence="1 2" key="1">
    <citation type="submission" date="2018-05" db="EMBL/GenBank/DDBJ databases">
        <title>Antimicrobial susceptibility testing and genomic analysis of Arcobacter skirrowii strains and one Arcobacter butzleri isolated from German poultry farms.</title>
        <authorList>
            <person name="Haenel I."/>
            <person name="Hotzel H."/>
            <person name="Tomaso H."/>
            <person name="Busch A."/>
        </authorList>
    </citation>
    <scope>NUCLEOTIDE SEQUENCE [LARGE SCALE GENOMIC DNA]</scope>
    <source>
        <strain evidence="2">v</strain>
    </source>
</reference>
<comment type="caution">
    <text evidence="1">The sequence shown here is derived from an EMBL/GenBank/DDBJ whole genome shotgun (WGS) entry which is preliminary data.</text>
</comment>
<evidence type="ECO:0000313" key="1">
    <source>
        <dbReference type="EMBL" id="PWE19543.1"/>
    </source>
</evidence>
<proteinExistence type="predicted"/>
<organism evidence="1 2">
    <name type="scientific">Aliarcobacter skirrowii</name>
    <dbReference type="NCBI Taxonomy" id="28200"/>
    <lineage>
        <taxon>Bacteria</taxon>
        <taxon>Pseudomonadati</taxon>
        <taxon>Campylobacterota</taxon>
        <taxon>Epsilonproteobacteria</taxon>
        <taxon>Campylobacterales</taxon>
        <taxon>Arcobacteraceae</taxon>
        <taxon>Aliarcobacter</taxon>
    </lineage>
</organism>
<accession>A0A2U2BYH4</accession>
<dbReference type="EMBL" id="QEYI01000012">
    <property type="protein sequence ID" value="PWE19543.1"/>
    <property type="molecule type" value="Genomic_DNA"/>
</dbReference>
<dbReference type="AlphaFoldDB" id="A0A2U2BYH4"/>
<protein>
    <submittedName>
        <fullName evidence="1">Uncharacterized protein</fullName>
    </submittedName>
</protein>
<sequence>MNINNEEIEKFNNDFGDIYWENIIKDIKTNIYSILKNELLDNRYKIKPNINLIFNEANEGDIFPKVIKINKHDFEILINIKLLRILKYYSWFIIQKNPFFEGFNPKYPSKCSNLADHVFIVWIFHIIFHEFAHIINGHFEAIERTNKNLINFEIDADWLGTRLTTNYFVMILNGLIINLELNNLSLVKNFFRTIFFLIYLFTKIKDDENNKNNTHPNLLFRITILGAKIAEVLFQKKDTSKLDKENILEIVNEIAFEYAYLYHKDNNLEIKNALKFFNNLYTNYKNFKEDIELFKYNYFK</sequence>
<dbReference type="RefSeq" id="WP_109158798.1">
    <property type="nucleotide sequence ID" value="NZ_QEYI01000012.1"/>
</dbReference>